<evidence type="ECO:0000313" key="7">
    <source>
        <dbReference type="EMBL" id="SVC20479.1"/>
    </source>
</evidence>
<proteinExistence type="predicted"/>
<evidence type="ECO:0000256" key="1">
    <source>
        <dbReference type="ARBA" id="ARBA00022741"/>
    </source>
</evidence>
<dbReference type="GO" id="GO:0016787">
    <property type="term" value="F:hydrolase activity"/>
    <property type="evidence" value="ECO:0007669"/>
    <property type="project" value="UniProtKB-KW"/>
</dbReference>
<dbReference type="SUPFAM" id="SSF52540">
    <property type="entry name" value="P-loop containing nucleoside triphosphate hydrolases"/>
    <property type="match status" value="1"/>
</dbReference>
<evidence type="ECO:0000256" key="4">
    <source>
        <dbReference type="ARBA" id="ARBA00022840"/>
    </source>
</evidence>
<evidence type="ECO:0000259" key="6">
    <source>
        <dbReference type="PROSITE" id="PS51217"/>
    </source>
</evidence>
<evidence type="ECO:0000256" key="5">
    <source>
        <dbReference type="SAM" id="MobiDB-lite"/>
    </source>
</evidence>
<dbReference type="PANTHER" id="PTHR11070:SF23">
    <property type="entry name" value="RECBCD ENZYME SUBUNIT RECB"/>
    <property type="match status" value="1"/>
</dbReference>
<dbReference type="EMBL" id="UINC01078937">
    <property type="protein sequence ID" value="SVC20479.1"/>
    <property type="molecule type" value="Genomic_DNA"/>
</dbReference>
<keyword evidence="4" id="KW-0067">ATP-binding</keyword>
<dbReference type="GO" id="GO:0005524">
    <property type="term" value="F:ATP binding"/>
    <property type="evidence" value="ECO:0007669"/>
    <property type="project" value="UniProtKB-KW"/>
</dbReference>
<feature type="region of interest" description="Disordered" evidence="5">
    <location>
        <begin position="376"/>
        <end position="411"/>
    </location>
</feature>
<feature type="non-terminal residue" evidence="7">
    <location>
        <position position="424"/>
    </location>
</feature>
<dbReference type="Gene3D" id="1.10.486.10">
    <property type="entry name" value="PCRA, domain 4"/>
    <property type="match status" value="1"/>
</dbReference>
<gene>
    <name evidence="7" type="ORF">METZ01_LOCUS273333</name>
</gene>
<dbReference type="Pfam" id="PF13361">
    <property type="entry name" value="UvrD_C"/>
    <property type="match status" value="1"/>
</dbReference>
<sequence>SVKFVDADRSEMVVLEDLADEVTRLLSGTTMTIGDRVSPVEPGHIAVIVRAHKDADAVVATLTGRGIPAVQTRVGSVFESTMAEHLRLLLHGLRRPSDPHLARAVGLSCLVGHSPVHLQDDDVVAGLQERLAGWADLMVRTGVHGLVQSLRADPTVLDALVQGGDGARLLTDLDHLAELLHTACDGRTAAPATVLRLLEGLTADARDAEVAGDEVRRRIASDAAAVQVTTVHGSKGLQFPIVLVPFSAKGRSGTAPHVYRVDDRRYVDAAPRHEWTVGDLGHDLRKEAAARAADGDEQRLLYVALTRAMHRLVVWWRPTQGVGAAGLSRLLFGDRDDQGAVDTSEGVDPLPTEDQQRDSMAGLVNATGGLLEVLELPPRPAPLAPTEPALPLPPPGPPATVDTGGFADPDWRTWSFSSVTADRR</sequence>
<dbReference type="GO" id="GO:0043138">
    <property type="term" value="F:3'-5' DNA helicase activity"/>
    <property type="evidence" value="ECO:0007669"/>
    <property type="project" value="TreeGrafter"/>
</dbReference>
<dbReference type="InterPro" id="IPR027417">
    <property type="entry name" value="P-loop_NTPase"/>
</dbReference>
<reference evidence="7" key="1">
    <citation type="submission" date="2018-05" db="EMBL/GenBank/DDBJ databases">
        <authorList>
            <person name="Lanie J.A."/>
            <person name="Ng W.-L."/>
            <person name="Kazmierczak K.M."/>
            <person name="Andrzejewski T.M."/>
            <person name="Davidsen T.M."/>
            <person name="Wayne K.J."/>
            <person name="Tettelin H."/>
            <person name="Glass J.I."/>
            <person name="Rusch D."/>
            <person name="Podicherti R."/>
            <person name="Tsui H.-C.T."/>
            <person name="Winkler M.E."/>
        </authorList>
    </citation>
    <scope>NUCLEOTIDE SEQUENCE</scope>
</reference>
<dbReference type="AlphaFoldDB" id="A0A382K8H6"/>
<evidence type="ECO:0000256" key="2">
    <source>
        <dbReference type="ARBA" id="ARBA00022801"/>
    </source>
</evidence>
<dbReference type="InterPro" id="IPR014017">
    <property type="entry name" value="DNA_helicase_UvrD-like_C"/>
</dbReference>
<dbReference type="GO" id="GO:0000725">
    <property type="term" value="P:recombinational repair"/>
    <property type="evidence" value="ECO:0007669"/>
    <property type="project" value="TreeGrafter"/>
</dbReference>
<dbReference type="GO" id="GO:0003677">
    <property type="term" value="F:DNA binding"/>
    <property type="evidence" value="ECO:0007669"/>
    <property type="project" value="InterPro"/>
</dbReference>
<evidence type="ECO:0000256" key="3">
    <source>
        <dbReference type="ARBA" id="ARBA00022806"/>
    </source>
</evidence>
<keyword evidence="3" id="KW-0347">Helicase</keyword>
<keyword evidence="1" id="KW-0547">Nucleotide-binding</keyword>
<dbReference type="GO" id="GO:0009338">
    <property type="term" value="C:exodeoxyribonuclease V complex"/>
    <property type="evidence" value="ECO:0007669"/>
    <property type="project" value="TreeGrafter"/>
</dbReference>
<dbReference type="InterPro" id="IPR000212">
    <property type="entry name" value="DNA_helicase_UvrD/REP"/>
</dbReference>
<accession>A0A382K8H6</accession>
<feature type="compositionally biased region" description="Pro residues" evidence="5">
    <location>
        <begin position="377"/>
        <end position="398"/>
    </location>
</feature>
<name>A0A382K8H6_9ZZZZ</name>
<dbReference type="PANTHER" id="PTHR11070">
    <property type="entry name" value="UVRD / RECB / PCRA DNA HELICASE FAMILY MEMBER"/>
    <property type="match status" value="1"/>
</dbReference>
<organism evidence="7">
    <name type="scientific">marine metagenome</name>
    <dbReference type="NCBI Taxonomy" id="408172"/>
    <lineage>
        <taxon>unclassified sequences</taxon>
        <taxon>metagenomes</taxon>
        <taxon>ecological metagenomes</taxon>
    </lineage>
</organism>
<dbReference type="PROSITE" id="PS51217">
    <property type="entry name" value="UVRD_HELICASE_CTER"/>
    <property type="match status" value="1"/>
</dbReference>
<dbReference type="Gene3D" id="3.40.50.300">
    <property type="entry name" value="P-loop containing nucleotide triphosphate hydrolases"/>
    <property type="match status" value="1"/>
</dbReference>
<protein>
    <recommendedName>
        <fullName evidence="6">UvrD-like helicase C-terminal domain-containing protein</fullName>
    </recommendedName>
</protein>
<feature type="domain" description="UvrD-like helicase C-terminal" evidence="6">
    <location>
        <begin position="1"/>
        <end position="236"/>
    </location>
</feature>
<dbReference type="GO" id="GO:0005829">
    <property type="term" value="C:cytosol"/>
    <property type="evidence" value="ECO:0007669"/>
    <property type="project" value="TreeGrafter"/>
</dbReference>
<keyword evidence="2" id="KW-0378">Hydrolase</keyword>
<feature type="non-terminal residue" evidence="7">
    <location>
        <position position="1"/>
    </location>
</feature>